<evidence type="ECO:0000313" key="1">
    <source>
        <dbReference type="EMBL" id="CAK9138476.1"/>
    </source>
</evidence>
<dbReference type="EMBL" id="CAUOFW020000892">
    <property type="protein sequence ID" value="CAK9138476.1"/>
    <property type="molecule type" value="Genomic_DNA"/>
</dbReference>
<dbReference type="AlphaFoldDB" id="A0ABC8R220"/>
<name>A0ABC8R220_9AQUA</name>
<sequence>MGLGPRFMSIYIHKLAIERRIYYDEIEGLTVEWLDATSTLVISLCTNKRFHRRGSPGKGRTLEEVALIISPYDLEPKLDFARDICNKNSVSPIEGNISKFGTSGTIDIIPAVFPLTVSLLSTIPIALHAIGGEDGPTDMVARLYMSSYFS</sequence>
<accession>A0ABC8R220</accession>
<reference evidence="1 2" key="1">
    <citation type="submission" date="2024-02" db="EMBL/GenBank/DDBJ databases">
        <authorList>
            <person name="Vignale AGUSTIN F."/>
            <person name="Sosa J E."/>
            <person name="Modenutti C."/>
        </authorList>
    </citation>
    <scope>NUCLEOTIDE SEQUENCE [LARGE SCALE GENOMIC DNA]</scope>
</reference>
<dbReference type="Proteomes" id="UP001642360">
    <property type="component" value="Unassembled WGS sequence"/>
</dbReference>
<protein>
    <submittedName>
        <fullName evidence="1">Uncharacterized protein</fullName>
    </submittedName>
</protein>
<comment type="caution">
    <text evidence="1">The sequence shown here is derived from an EMBL/GenBank/DDBJ whole genome shotgun (WGS) entry which is preliminary data.</text>
</comment>
<organism evidence="1 2">
    <name type="scientific">Ilex paraguariensis</name>
    <name type="common">yerba mate</name>
    <dbReference type="NCBI Taxonomy" id="185542"/>
    <lineage>
        <taxon>Eukaryota</taxon>
        <taxon>Viridiplantae</taxon>
        <taxon>Streptophyta</taxon>
        <taxon>Embryophyta</taxon>
        <taxon>Tracheophyta</taxon>
        <taxon>Spermatophyta</taxon>
        <taxon>Magnoliopsida</taxon>
        <taxon>eudicotyledons</taxon>
        <taxon>Gunneridae</taxon>
        <taxon>Pentapetalae</taxon>
        <taxon>asterids</taxon>
        <taxon>campanulids</taxon>
        <taxon>Aquifoliales</taxon>
        <taxon>Aquifoliaceae</taxon>
        <taxon>Ilex</taxon>
    </lineage>
</organism>
<gene>
    <name evidence="1" type="ORF">ILEXP_LOCUS5824</name>
</gene>
<keyword evidence="2" id="KW-1185">Reference proteome</keyword>
<proteinExistence type="predicted"/>
<evidence type="ECO:0000313" key="2">
    <source>
        <dbReference type="Proteomes" id="UP001642360"/>
    </source>
</evidence>